<gene>
    <name evidence="3" type="ORF">IAC47_08000</name>
</gene>
<reference evidence="3" key="2">
    <citation type="submission" date="2021-04" db="EMBL/GenBank/DDBJ databases">
        <authorList>
            <person name="Gilroy R."/>
        </authorList>
    </citation>
    <scope>NUCLEOTIDE SEQUENCE</scope>
    <source>
        <strain evidence="3">Gambia16-930</strain>
    </source>
</reference>
<dbReference type="Pfam" id="PF13279">
    <property type="entry name" value="4HBT_2"/>
    <property type="match status" value="1"/>
</dbReference>
<dbReference type="PANTHER" id="PTHR31793">
    <property type="entry name" value="4-HYDROXYBENZOYL-COA THIOESTERASE FAMILY MEMBER"/>
    <property type="match status" value="1"/>
</dbReference>
<keyword evidence="2" id="KW-0378">Hydrolase</keyword>
<comment type="caution">
    <text evidence="3">The sequence shown here is derived from an EMBL/GenBank/DDBJ whole genome shotgun (WGS) entry which is preliminary data.</text>
</comment>
<dbReference type="AlphaFoldDB" id="A0A9D1RIP5"/>
<evidence type="ECO:0000313" key="4">
    <source>
        <dbReference type="Proteomes" id="UP000824267"/>
    </source>
</evidence>
<dbReference type="GO" id="GO:0047617">
    <property type="term" value="F:fatty acyl-CoA hydrolase activity"/>
    <property type="evidence" value="ECO:0007669"/>
    <property type="project" value="TreeGrafter"/>
</dbReference>
<dbReference type="EMBL" id="DXGG01000250">
    <property type="protein sequence ID" value="HIW88190.1"/>
    <property type="molecule type" value="Genomic_DNA"/>
</dbReference>
<dbReference type="InterPro" id="IPR006684">
    <property type="entry name" value="YbgC/YbaW"/>
</dbReference>
<dbReference type="PIRSF" id="PIRSF003230">
    <property type="entry name" value="YbgC"/>
    <property type="match status" value="1"/>
</dbReference>
<dbReference type="NCBIfam" id="TIGR00051">
    <property type="entry name" value="YbgC/FadM family acyl-CoA thioesterase"/>
    <property type="match status" value="1"/>
</dbReference>
<evidence type="ECO:0000256" key="1">
    <source>
        <dbReference type="ARBA" id="ARBA00005953"/>
    </source>
</evidence>
<dbReference type="InterPro" id="IPR029069">
    <property type="entry name" value="HotDog_dom_sf"/>
</dbReference>
<organism evidence="3 4">
    <name type="scientific">Candidatus Onthomorpha intestinigallinarum</name>
    <dbReference type="NCBI Taxonomy" id="2840880"/>
    <lineage>
        <taxon>Bacteria</taxon>
        <taxon>Pseudomonadati</taxon>
        <taxon>Bacteroidota</taxon>
        <taxon>Bacteroidia</taxon>
        <taxon>Bacteroidales</taxon>
        <taxon>Candidatus Onthomorpha</taxon>
    </lineage>
</organism>
<dbReference type="CDD" id="cd00586">
    <property type="entry name" value="4HBT"/>
    <property type="match status" value="1"/>
</dbReference>
<name>A0A9D1RIP5_9BACT</name>
<dbReference type="Gene3D" id="3.10.129.10">
    <property type="entry name" value="Hotdog Thioesterase"/>
    <property type="match status" value="1"/>
</dbReference>
<dbReference type="PANTHER" id="PTHR31793:SF27">
    <property type="entry name" value="NOVEL THIOESTERASE SUPERFAMILY DOMAIN AND SAPOSIN A-TYPE DOMAIN CONTAINING PROTEIN (0610012H03RIK)"/>
    <property type="match status" value="1"/>
</dbReference>
<sequence length="140" mass="16531">MSYSFDYPIRVGYVDTDKMGFVHNSNYFVYFEIGRTEAMRNLGISYKEMENKGVMMPLVEQYAKYHKPAFYDDRLTIRTKIEQMPKAKIRFDYFILRESDDGKEEMLCSGYNILAFVDVLTKKPLKCPDFVSKMLEKFCG</sequence>
<accession>A0A9D1RIP5</accession>
<protein>
    <submittedName>
        <fullName evidence="3">Acyl-CoA thioesterase</fullName>
    </submittedName>
</protein>
<evidence type="ECO:0000256" key="2">
    <source>
        <dbReference type="ARBA" id="ARBA00022801"/>
    </source>
</evidence>
<dbReference type="Proteomes" id="UP000824267">
    <property type="component" value="Unassembled WGS sequence"/>
</dbReference>
<comment type="similarity">
    <text evidence="1">Belongs to the 4-hydroxybenzoyl-CoA thioesterase family.</text>
</comment>
<dbReference type="SUPFAM" id="SSF54637">
    <property type="entry name" value="Thioesterase/thiol ester dehydrase-isomerase"/>
    <property type="match status" value="1"/>
</dbReference>
<reference evidence="3" key="1">
    <citation type="journal article" date="2021" name="PeerJ">
        <title>Extensive microbial diversity within the chicken gut microbiome revealed by metagenomics and culture.</title>
        <authorList>
            <person name="Gilroy R."/>
            <person name="Ravi A."/>
            <person name="Getino M."/>
            <person name="Pursley I."/>
            <person name="Horton D.L."/>
            <person name="Alikhan N.F."/>
            <person name="Baker D."/>
            <person name="Gharbi K."/>
            <person name="Hall N."/>
            <person name="Watson M."/>
            <person name="Adriaenssens E.M."/>
            <person name="Foster-Nyarko E."/>
            <person name="Jarju S."/>
            <person name="Secka A."/>
            <person name="Antonio M."/>
            <person name="Oren A."/>
            <person name="Chaudhuri R.R."/>
            <person name="La Ragione R."/>
            <person name="Hildebrand F."/>
            <person name="Pallen M.J."/>
        </authorList>
    </citation>
    <scope>NUCLEOTIDE SEQUENCE</scope>
    <source>
        <strain evidence="3">Gambia16-930</strain>
    </source>
</reference>
<evidence type="ECO:0000313" key="3">
    <source>
        <dbReference type="EMBL" id="HIW88190.1"/>
    </source>
</evidence>
<dbReference type="InterPro" id="IPR050563">
    <property type="entry name" value="4-hydroxybenzoyl-CoA_TE"/>
</dbReference>
<proteinExistence type="inferred from homology"/>